<dbReference type="PANTHER" id="PTHR11923">
    <property type="entry name" value="SCAVENGER RECEPTOR CLASS B TYPE-1 SR-B1"/>
    <property type="match status" value="1"/>
</dbReference>
<gene>
    <name evidence="9" type="primary">HaOG214835</name>
    <name evidence="9" type="ORF">B5X24_HaOG214835</name>
</gene>
<evidence type="ECO:0000256" key="4">
    <source>
        <dbReference type="ARBA" id="ARBA00022692"/>
    </source>
</evidence>
<keyword evidence="7" id="KW-0325">Glycoprotein</keyword>
<sequence>MWRLEVLLFLNSVSPVPHKMRGRTPRWLWVGAGSGALLALVALSAALAWTNIFDSALATGSVPKGVSPVPHKMRGRTPRWLWVGAGSGALLALVALSAALAWTNIFDSALATQLALTPTSRSFRNWVAPTVPLFFDVYFFNWTNADRFPGEKPDLVQLGPYRFIEKRQHVNVTWFDNNGTVAYRTQRSWFFDEASSNGTLQDNITTLNAIAASAVYRSRFWGFLQQKGLSMGLAMFNQNIAVSKLAKELLFDGYEDPLLDLAKSLPSSTTGGAPPVDKFGWFYERNNSLDTDGYMEVSTGQLTGTIPGQILRWNYEDHLPFYEGECSKLSGSAGEFMARNLTEESILPMFVPDLCRTVNMEYVDSGDQSGLLFNKYALTERSFDNSTTSPSNTCFCNGECAWSGVMNVSACRFGSPAFLSLPHFLHGDAQLREFVTGMQPDPDAHSFYFAVEPKLGVPLDVAARFQLNIYMEPSEHVTLYQDVPRMLFPIFWVEQKVKMDESVIAELRFVRAIFDWGGTICACAALVFAALVTIATCWARKPHYIKKECVFEKPRDEAELKLNPI</sequence>
<comment type="similarity">
    <text evidence="2">Belongs to the CD36 family.</text>
</comment>
<dbReference type="OrthoDB" id="514335at2759"/>
<evidence type="ECO:0000256" key="7">
    <source>
        <dbReference type="ARBA" id="ARBA00023180"/>
    </source>
</evidence>
<dbReference type="PANTHER" id="PTHR11923:SF93">
    <property type="entry name" value="GH07959P-RELATED"/>
    <property type="match status" value="1"/>
</dbReference>
<evidence type="ECO:0000256" key="3">
    <source>
        <dbReference type="ARBA" id="ARBA00022475"/>
    </source>
</evidence>
<dbReference type="EMBL" id="KZ150455">
    <property type="protein sequence ID" value="PZC70811.1"/>
    <property type="molecule type" value="Genomic_DNA"/>
</dbReference>
<dbReference type="Pfam" id="PF01130">
    <property type="entry name" value="CD36"/>
    <property type="match status" value="1"/>
</dbReference>
<keyword evidence="4 8" id="KW-0812">Transmembrane</keyword>
<feature type="transmembrane region" description="Helical" evidence="8">
    <location>
        <begin position="516"/>
        <end position="538"/>
    </location>
</feature>
<keyword evidence="5 8" id="KW-1133">Transmembrane helix</keyword>
<accession>A0A2W1B692</accession>
<dbReference type="GO" id="GO:0005886">
    <property type="term" value="C:plasma membrane"/>
    <property type="evidence" value="ECO:0007669"/>
    <property type="project" value="UniProtKB-SubCell"/>
</dbReference>
<feature type="transmembrane region" description="Helical" evidence="8">
    <location>
        <begin position="27"/>
        <end position="49"/>
    </location>
</feature>
<dbReference type="Proteomes" id="UP000249218">
    <property type="component" value="Unassembled WGS sequence"/>
</dbReference>
<keyword evidence="3" id="KW-1003">Cell membrane</keyword>
<dbReference type="AlphaFoldDB" id="A0A2W1B692"/>
<protein>
    <submittedName>
        <fullName evidence="9">Uncharacterized protein</fullName>
    </submittedName>
</protein>
<evidence type="ECO:0000256" key="8">
    <source>
        <dbReference type="SAM" id="Phobius"/>
    </source>
</evidence>
<dbReference type="GO" id="GO:0005044">
    <property type="term" value="F:scavenger receptor activity"/>
    <property type="evidence" value="ECO:0007669"/>
    <property type="project" value="TreeGrafter"/>
</dbReference>
<name>A0A2W1B692_HELAM</name>
<keyword evidence="6 8" id="KW-0472">Membrane</keyword>
<reference evidence="9 10" key="1">
    <citation type="journal article" date="2017" name="BMC Biol.">
        <title>Genomic innovations, transcriptional plasticity and gene loss underlying the evolution and divergence of two highly polyphagous and invasive Helicoverpa pest species.</title>
        <authorList>
            <person name="Pearce S.L."/>
            <person name="Clarke D.F."/>
            <person name="East P.D."/>
            <person name="Elfekih S."/>
            <person name="Gordon K.H."/>
            <person name="Jermiin L.S."/>
            <person name="McGaughran A."/>
            <person name="Oakeshott J.G."/>
            <person name="Papanikolaou A."/>
            <person name="Perera O.P."/>
            <person name="Rane R.V."/>
            <person name="Richards S."/>
            <person name="Tay W.T."/>
            <person name="Walsh T.K."/>
            <person name="Anderson A."/>
            <person name="Anderson C.J."/>
            <person name="Asgari S."/>
            <person name="Board P.G."/>
            <person name="Bretschneider A."/>
            <person name="Campbell P.M."/>
            <person name="Chertemps T."/>
            <person name="Christeller J.T."/>
            <person name="Coppin C.W."/>
            <person name="Downes S.J."/>
            <person name="Duan G."/>
            <person name="Farnsworth C.A."/>
            <person name="Good R.T."/>
            <person name="Han L.B."/>
            <person name="Han Y.C."/>
            <person name="Hatje K."/>
            <person name="Horne I."/>
            <person name="Huang Y.P."/>
            <person name="Hughes D.S."/>
            <person name="Jacquin-Joly E."/>
            <person name="James W."/>
            <person name="Jhangiani S."/>
            <person name="Kollmar M."/>
            <person name="Kuwar S.S."/>
            <person name="Li S."/>
            <person name="Liu N.Y."/>
            <person name="Maibeche M.T."/>
            <person name="Miller J.R."/>
            <person name="Montagne N."/>
            <person name="Perry T."/>
            <person name="Qu J."/>
            <person name="Song S.V."/>
            <person name="Sutton G.G."/>
            <person name="Vogel H."/>
            <person name="Walenz B.P."/>
            <person name="Xu W."/>
            <person name="Zhang H.J."/>
            <person name="Zou Z."/>
            <person name="Batterham P."/>
            <person name="Edwards O.R."/>
            <person name="Feyereisen R."/>
            <person name="Gibbs R.A."/>
            <person name="Heckel D.G."/>
            <person name="McGrath A."/>
            <person name="Robin C."/>
            <person name="Scherer S.E."/>
            <person name="Worley K.C."/>
            <person name="Wu Y.D."/>
        </authorList>
    </citation>
    <scope>NUCLEOTIDE SEQUENCE [LARGE SCALE GENOMIC DNA]</scope>
    <source>
        <strain evidence="9">Harm_GR_Male_#8</strain>
        <tissue evidence="9">Whole organism</tissue>
    </source>
</reference>
<evidence type="ECO:0000313" key="10">
    <source>
        <dbReference type="Proteomes" id="UP000249218"/>
    </source>
</evidence>
<evidence type="ECO:0000256" key="1">
    <source>
        <dbReference type="ARBA" id="ARBA00004236"/>
    </source>
</evidence>
<feature type="transmembrane region" description="Helical" evidence="8">
    <location>
        <begin position="80"/>
        <end position="102"/>
    </location>
</feature>
<comment type="subcellular location">
    <subcellularLocation>
        <location evidence="1">Cell membrane</location>
    </subcellularLocation>
</comment>
<evidence type="ECO:0000313" key="9">
    <source>
        <dbReference type="EMBL" id="PZC70811.1"/>
    </source>
</evidence>
<dbReference type="InterPro" id="IPR002159">
    <property type="entry name" value="CD36_fam"/>
</dbReference>
<evidence type="ECO:0000256" key="6">
    <source>
        <dbReference type="ARBA" id="ARBA00023136"/>
    </source>
</evidence>
<dbReference type="PRINTS" id="PR01609">
    <property type="entry name" value="CD36FAMILY"/>
</dbReference>
<evidence type="ECO:0000256" key="2">
    <source>
        <dbReference type="ARBA" id="ARBA00010532"/>
    </source>
</evidence>
<proteinExistence type="inferred from homology"/>
<organism evidence="9 10">
    <name type="scientific">Helicoverpa armigera</name>
    <name type="common">Cotton bollworm</name>
    <name type="synonym">Heliothis armigera</name>
    <dbReference type="NCBI Taxonomy" id="29058"/>
    <lineage>
        <taxon>Eukaryota</taxon>
        <taxon>Metazoa</taxon>
        <taxon>Ecdysozoa</taxon>
        <taxon>Arthropoda</taxon>
        <taxon>Hexapoda</taxon>
        <taxon>Insecta</taxon>
        <taxon>Pterygota</taxon>
        <taxon>Neoptera</taxon>
        <taxon>Endopterygota</taxon>
        <taxon>Lepidoptera</taxon>
        <taxon>Glossata</taxon>
        <taxon>Ditrysia</taxon>
        <taxon>Noctuoidea</taxon>
        <taxon>Noctuidae</taxon>
        <taxon>Heliothinae</taxon>
        <taxon>Helicoverpa</taxon>
    </lineage>
</organism>
<dbReference type="GO" id="GO:0005737">
    <property type="term" value="C:cytoplasm"/>
    <property type="evidence" value="ECO:0007669"/>
    <property type="project" value="TreeGrafter"/>
</dbReference>
<keyword evidence="10" id="KW-1185">Reference proteome</keyword>
<evidence type="ECO:0000256" key="5">
    <source>
        <dbReference type="ARBA" id="ARBA00022989"/>
    </source>
</evidence>